<protein>
    <submittedName>
        <fullName evidence="1">Uncharacterized protein</fullName>
    </submittedName>
</protein>
<evidence type="ECO:0000313" key="2">
    <source>
        <dbReference type="EMBL" id="CAF3915029.1"/>
    </source>
</evidence>
<dbReference type="PANTHER" id="PTHR11799">
    <property type="entry name" value="PARAOXONASE"/>
    <property type="match status" value="1"/>
</dbReference>
<dbReference type="Proteomes" id="UP000663829">
    <property type="component" value="Unassembled WGS sequence"/>
</dbReference>
<keyword evidence="3" id="KW-1185">Reference proteome</keyword>
<dbReference type="InterPro" id="IPR051288">
    <property type="entry name" value="Serum_paraoxonase/arylesterase"/>
</dbReference>
<dbReference type="EMBL" id="CAJNOQ010006910">
    <property type="protein sequence ID" value="CAF1151524.1"/>
    <property type="molecule type" value="Genomic_DNA"/>
</dbReference>
<reference evidence="1" key="1">
    <citation type="submission" date="2021-02" db="EMBL/GenBank/DDBJ databases">
        <authorList>
            <person name="Nowell W R."/>
        </authorList>
    </citation>
    <scope>NUCLEOTIDE SEQUENCE</scope>
</reference>
<dbReference type="Proteomes" id="UP000681722">
    <property type="component" value="Unassembled WGS sequence"/>
</dbReference>
<comment type="caution">
    <text evidence="1">The sequence shown here is derived from an EMBL/GenBank/DDBJ whole genome shotgun (WGS) entry which is preliminary data.</text>
</comment>
<proteinExistence type="predicted"/>
<accession>A0A814SWZ3</accession>
<evidence type="ECO:0000313" key="3">
    <source>
        <dbReference type="Proteomes" id="UP000663829"/>
    </source>
</evidence>
<dbReference type="Gene3D" id="2.120.10.30">
    <property type="entry name" value="TolB, C-terminal domain"/>
    <property type="match status" value="1"/>
</dbReference>
<dbReference type="EMBL" id="CAJOBC010006910">
    <property type="protein sequence ID" value="CAF3915029.1"/>
    <property type="molecule type" value="Genomic_DNA"/>
</dbReference>
<dbReference type="PANTHER" id="PTHR11799:SF12">
    <property type="entry name" value="PARAOXONASE-RELATED"/>
    <property type="match status" value="1"/>
</dbReference>
<name>A0A814SWZ3_9BILA</name>
<dbReference type="InterPro" id="IPR011042">
    <property type="entry name" value="6-blade_b-propeller_TolB-like"/>
</dbReference>
<sequence length="154" mass="18258">MGENTSQDQTIQFMLMEEEKKQNFGFEDIVIDYENGYAIMGGDNREWMAHYTLPSVDKHGQMYKFNFISEKFEIIPLINYHYDHFHPHGLSLLKNNNNKEQQLFVINHRTDDDNNDKIIEYVDIFDVQIDENTNKIQLKLVQSITDPLFTVHVL</sequence>
<dbReference type="AlphaFoldDB" id="A0A814SWZ3"/>
<gene>
    <name evidence="1" type="ORF">GPM918_LOCUS21205</name>
    <name evidence="2" type="ORF">SRO942_LOCUS21202</name>
</gene>
<evidence type="ECO:0000313" key="1">
    <source>
        <dbReference type="EMBL" id="CAF1151524.1"/>
    </source>
</evidence>
<dbReference type="OrthoDB" id="423498at2759"/>
<organism evidence="1 3">
    <name type="scientific">Didymodactylos carnosus</name>
    <dbReference type="NCBI Taxonomy" id="1234261"/>
    <lineage>
        <taxon>Eukaryota</taxon>
        <taxon>Metazoa</taxon>
        <taxon>Spiralia</taxon>
        <taxon>Gnathifera</taxon>
        <taxon>Rotifera</taxon>
        <taxon>Eurotatoria</taxon>
        <taxon>Bdelloidea</taxon>
        <taxon>Philodinida</taxon>
        <taxon>Philodinidae</taxon>
        <taxon>Didymodactylos</taxon>
    </lineage>
</organism>